<dbReference type="EMBL" id="JARDXE010000015">
    <property type="protein sequence ID" value="MDE8647849.1"/>
    <property type="molecule type" value="Genomic_DNA"/>
</dbReference>
<feature type="compositionally biased region" description="Low complexity" evidence="1">
    <location>
        <begin position="286"/>
        <end position="308"/>
    </location>
</feature>
<accession>A0AAW6LM95</accession>
<dbReference type="AlphaFoldDB" id="A0AAW6LM95"/>
<evidence type="ECO:0000313" key="3">
    <source>
        <dbReference type="Proteomes" id="UP001217325"/>
    </source>
</evidence>
<gene>
    <name evidence="2" type="ORF">PXH69_23015</name>
</gene>
<feature type="region of interest" description="Disordered" evidence="1">
    <location>
        <begin position="338"/>
        <end position="373"/>
    </location>
</feature>
<feature type="compositionally biased region" description="Gly residues" evidence="1">
    <location>
        <begin position="352"/>
        <end position="362"/>
    </location>
</feature>
<protein>
    <recommendedName>
        <fullName evidence="4">PPE domain-containing protein</fullName>
    </recommendedName>
</protein>
<feature type="region of interest" description="Disordered" evidence="1">
    <location>
        <begin position="239"/>
        <end position="265"/>
    </location>
</feature>
<evidence type="ECO:0000256" key="1">
    <source>
        <dbReference type="SAM" id="MobiDB-lite"/>
    </source>
</evidence>
<feature type="region of interest" description="Disordered" evidence="1">
    <location>
        <begin position="277"/>
        <end position="308"/>
    </location>
</feature>
<reference evidence="2" key="1">
    <citation type="submission" date="2023-02" db="EMBL/GenBank/DDBJ databases">
        <title>A novel hydrolase synthesized by Rhodococcus erythropolis HQ is responsible for the detoxification of Zearalenone.</title>
        <authorList>
            <person name="Hu J."/>
            <person name="Xu J."/>
        </authorList>
    </citation>
    <scope>NUCLEOTIDE SEQUENCE</scope>
    <source>
        <strain evidence="2">HQ</strain>
    </source>
</reference>
<organism evidence="2 3">
    <name type="scientific">Rhodococcus qingshengii</name>
    <dbReference type="NCBI Taxonomy" id="334542"/>
    <lineage>
        <taxon>Bacteria</taxon>
        <taxon>Bacillati</taxon>
        <taxon>Actinomycetota</taxon>
        <taxon>Actinomycetes</taxon>
        <taxon>Mycobacteriales</taxon>
        <taxon>Nocardiaceae</taxon>
        <taxon>Rhodococcus</taxon>
        <taxon>Rhodococcus erythropolis group</taxon>
    </lineage>
</organism>
<comment type="caution">
    <text evidence="2">The sequence shown here is derived from an EMBL/GenBank/DDBJ whole genome shotgun (WGS) entry which is preliminary data.</text>
</comment>
<proteinExistence type="predicted"/>
<dbReference type="Proteomes" id="UP001217325">
    <property type="component" value="Unassembled WGS sequence"/>
</dbReference>
<name>A0AAW6LM95_RHOSG</name>
<evidence type="ECO:0008006" key="4">
    <source>
        <dbReference type="Google" id="ProtNLM"/>
    </source>
</evidence>
<evidence type="ECO:0000313" key="2">
    <source>
        <dbReference type="EMBL" id="MDE8647849.1"/>
    </source>
</evidence>
<feature type="region of interest" description="Disordered" evidence="1">
    <location>
        <begin position="387"/>
        <end position="411"/>
    </location>
</feature>
<feature type="compositionally biased region" description="Low complexity" evidence="1">
    <location>
        <begin position="338"/>
        <end position="351"/>
    </location>
</feature>
<dbReference type="RefSeq" id="WP_275232250.1">
    <property type="nucleotide sequence ID" value="NZ_JARDXE010000015.1"/>
</dbReference>
<sequence length="411" mass="40564">MSTEDDSTTVIEFLHGGAPAPVLPNNVVESMLAGIPVPALPGIEDLFAPLIELGKTLGTGTFAGIDPVGIFDQASTLIDHAMGLSRSAVADVGQTWNSTGSDAATELSRSAQNSGAELSERGTAISKTAAAAAESVQRGNANLAAIAQSFATTVAAAAPIAWTPPGQAMLLASAAEHMQAAVAAVTRTRGEMLGHTAAMNALAGPIPVPTPPTSEALSNLVTAEAINNAARQIAQPLSASTDAGDAPYSTHPDSTQPGTEAVRTSAARAGAGLPTGVDKLWGAGNPSTSLAAGASPSPSATASSGGAWVSGSGGTTGGMVRGAAGVAAVQPVPVTTPGLGAPSSAVGSSGMSPGGMLGGGPRGSRDDESSRTTPRYLVTVGDENSMVDDLPMVSPPVLGADDPDQYLFRDL</sequence>